<keyword evidence="8 14" id="KW-0812">Transmembrane</keyword>
<dbReference type="OrthoDB" id="4769at2759"/>
<name>A0A8B8BER7_CRAVI</name>
<gene>
    <name evidence="16" type="primary">LOC111109889</name>
</gene>
<dbReference type="GO" id="GO:0006488">
    <property type="term" value="P:dolichol-linked oligosaccharide biosynthetic process"/>
    <property type="evidence" value="ECO:0007669"/>
    <property type="project" value="InterPro"/>
</dbReference>
<accession>A0A8B8BER7</accession>
<evidence type="ECO:0000313" key="15">
    <source>
        <dbReference type="Proteomes" id="UP000694844"/>
    </source>
</evidence>
<evidence type="ECO:0000256" key="6">
    <source>
        <dbReference type="ARBA" id="ARBA00022676"/>
    </source>
</evidence>
<dbReference type="AlphaFoldDB" id="A0A8B8BER7"/>
<evidence type="ECO:0000256" key="2">
    <source>
        <dbReference type="ARBA" id="ARBA00004922"/>
    </source>
</evidence>
<evidence type="ECO:0000256" key="8">
    <source>
        <dbReference type="ARBA" id="ARBA00022692"/>
    </source>
</evidence>
<protein>
    <recommendedName>
        <fullName evidence="5">Dol-P-Glc:Glc(2)Man(9)GlcNAc(2)-PP-Dol alpha-1,2-glucosyltransferase</fullName>
        <ecNumber evidence="4">2.4.1.256</ecNumber>
    </recommendedName>
</protein>
<keyword evidence="15" id="KW-1185">Reference proteome</keyword>
<comment type="subcellular location">
    <subcellularLocation>
        <location evidence="1">Endoplasmic reticulum membrane</location>
        <topology evidence="1">Multi-pass membrane protein</topology>
    </subcellularLocation>
</comment>
<dbReference type="RefSeq" id="XP_022301862.1">
    <property type="nucleotide sequence ID" value="XM_022446154.1"/>
</dbReference>
<evidence type="ECO:0000256" key="9">
    <source>
        <dbReference type="ARBA" id="ARBA00022824"/>
    </source>
</evidence>
<evidence type="ECO:0000256" key="14">
    <source>
        <dbReference type="SAM" id="Phobius"/>
    </source>
</evidence>
<evidence type="ECO:0000256" key="7">
    <source>
        <dbReference type="ARBA" id="ARBA00022679"/>
    </source>
</evidence>
<evidence type="ECO:0000256" key="5">
    <source>
        <dbReference type="ARBA" id="ARBA00018512"/>
    </source>
</evidence>
<comment type="catalytic activity">
    <reaction evidence="13">
        <text>an alpha-D-Glc-(1-&gt;3)-alpha-D-Glc-(1-&gt;3)-alpha-D-Man-(1-&gt;2)-alpha-D-Man-(1-&gt;2)-alpha-D-Man-(1-&gt;3)-[alpha-D-Man-(1-&gt;2)-alpha-D-Man-(1-&gt;3)-[alpha-D-Man-(1-&gt;2)-alpha-D-Man-(1-&gt;6)]-alpha-D-Man-(1-&gt;6)]-beta-D-Man-(1-&gt;4)-beta-D-GlcNAc-(1-&gt;4)-alpha-D-GlcNAc-diphospho-di-trans,poly-cis-dolichol + a di-trans,poly-cis-dolichyl beta-D-glucosyl phosphate = a alpha-D-Glc-(1-&gt;2)-alpha-D-Glc-(1-&gt;3)-alpha-D-Glc-(1-&gt;3)-alpha-D-Man-(1-&gt;2)-alpha-D-Man-(1-&gt;2)-alpha-D-Man-(1-&gt;3)-[alpha-D-Man-(1-&gt;2)-alpha-D-Man-(1-&gt;3)-[alpha-D-Man-(1-&gt;2)-alpha-D-Man-(1-&gt;6)]-alpha-D-Man-(1-&gt;6)]-beta-D-Man-(1-&gt;4)-beta-D-GlcNAc-(1-&gt;4)-alpha-D-GlcNAc-diphospho-di-trans,poly-cis-dolichol + a di-trans,poly-cis-dolichyl phosphate + H(+)</text>
        <dbReference type="Rhea" id="RHEA:29543"/>
        <dbReference type="Rhea" id="RHEA-COMP:19498"/>
        <dbReference type="Rhea" id="RHEA-COMP:19502"/>
        <dbReference type="Rhea" id="RHEA-COMP:19512"/>
        <dbReference type="Rhea" id="RHEA-COMP:19522"/>
        <dbReference type="ChEBI" id="CHEBI:15378"/>
        <dbReference type="ChEBI" id="CHEBI:57525"/>
        <dbReference type="ChEBI" id="CHEBI:57683"/>
        <dbReference type="ChEBI" id="CHEBI:132522"/>
        <dbReference type="ChEBI" id="CHEBI:132523"/>
        <dbReference type="EC" id="2.4.1.256"/>
    </reaction>
    <physiologicalReaction direction="left-to-right" evidence="13">
        <dbReference type="Rhea" id="RHEA:29544"/>
    </physiologicalReaction>
</comment>
<dbReference type="GO" id="GO:0005789">
    <property type="term" value="C:endoplasmic reticulum membrane"/>
    <property type="evidence" value="ECO:0007669"/>
    <property type="project" value="UniProtKB-SubCell"/>
</dbReference>
<sequence>MGHAANVLAFAGIFAVNSVLMYVINQVQQSPYMDEIFHIRQAKHYCHGNFSVWDPMITTLPGLYLVTVGILRPLTLLLGADVVCSVTGFRLINILFQSGTFYVLKAIYGMIHSKPTAEKVGNCQSGLNDSSDLDLLSITALLHLFVLH</sequence>
<dbReference type="PANTHER" id="PTHR12989">
    <property type="entry name" value="ALPHA-1,2-GLUCOSYLTRANSFERASE ALG10"/>
    <property type="match status" value="1"/>
</dbReference>
<comment type="similarity">
    <text evidence="3">Belongs to the ALG10 glucosyltransferase family.</text>
</comment>
<evidence type="ECO:0000256" key="13">
    <source>
        <dbReference type="ARBA" id="ARBA00048064"/>
    </source>
</evidence>
<evidence type="ECO:0000256" key="1">
    <source>
        <dbReference type="ARBA" id="ARBA00004477"/>
    </source>
</evidence>
<keyword evidence="9" id="KW-0256">Endoplasmic reticulum</keyword>
<feature type="transmembrane region" description="Helical" evidence="14">
    <location>
        <begin position="6"/>
        <end position="24"/>
    </location>
</feature>
<reference evidence="16" key="1">
    <citation type="submission" date="2025-08" db="UniProtKB">
        <authorList>
            <consortium name="RefSeq"/>
        </authorList>
    </citation>
    <scope>IDENTIFICATION</scope>
    <source>
        <tissue evidence="16">Whole sample</tissue>
    </source>
</reference>
<proteinExistence type="inferred from homology"/>
<evidence type="ECO:0000256" key="4">
    <source>
        <dbReference type="ARBA" id="ARBA00011967"/>
    </source>
</evidence>
<keyword evidence="6" id="KW-0328">Glycosyltransferase</keyword>
<dbReference type="GeneID" id="111109889"/>
<dbReference type="EC" id="2.4.1.256" evidence="4"/>
<comment type="pathway">
    <text evidence="2">Protein modification; protein glycosylation.</text>
</comment>
<dbReference type="PANTHER" id="PTHR12989:SF10">
    <property type="entry name" value="DOL-P-GLC:GLC(2)MAN(9)GLCNAC(2)-PP-DOL ALPHA-1,2-GLUCOSYLTRANSFERASE-RELATED"/>
    <property type="match status" value="1"/>
</dbReference>
<keyword evidence="10 14" id="KW-1133">Transmembrane helix</keyword>
<evidence type="ECO:0000256" key="11">
    <source>
        <dbReference type="ARBA" id="ARBA00023136"/>
    </source>
</evidence>
<dbReference type="GO" id="GO:0106073">
    <property type="term" value="F:dolichyl pyrophosphate Glc2Man9GlcNAc2 alpha-1,2-glucosyltransferase activity"/>
    <property type="evidence" value="ECO:0007669"/>
    <property type="project" value="UniProtKB-EC"/>
</dbReference>
<dbReference type="InterPro" id="IPR016900">
    <property type="entry name" value="Alg10"/>
</dbReference>
<evidence type="ECO:0000256" key="10">
    <source>
        <dbReference type="ARBA" id="ARBA00022989"/>
    </source>
</evidence>
<dbReference type="Pfam" id="PF04922">
    <property type="entry name" value="DIE2_ALG10"/>
    <property type="match status" value="1"/>
</dbReference>
<keyword evidence="7" id="KW-0808">Transferase</keyword>
<dbReference type="Proteomes" id="UP000694844">
    <property type="component" value="Chromosome 8"/>
</dbReference>
<evidence type="ECO:0000256" key="3">
    <source>
        <dbReference type="ARBA" id="ARBA00010600"/>
    </source>
</evidence>
<keyword evidence="11 14" id="KW-0472">Membrane</keyword>
<comment type="function">
    <text evidence="12">Dol-P-Glc:Glc(2)Man(9)GlcNAc(2)-PP-Dol alpha-1,2-glucosyltransferase that operates in the biosynthetic pathway of dolichol-linked oligosaccharides, the glycan precursors employed in protein asparagine (N)-glycosylation. The assembly of dolichol-linked oligosaccharides begins on the cytosolic side of the endoplasmic reticulum membrane and finishes in its lumen. The sequential addition of sugars to dolichol pyrophosphate produces dolichol-linked oligosaccharides containing fourteen sugars, including two GlcNAcs, nine mannoses and three glucoses. Once assembled, the oligosaccharide is transferred from the lipid to nascent proteins by oligosaccharyltransferases. In the lumen of the endoplasmic reticulum, adds the third and last glucose residue from dolichyl phosphate glucose (Dol-P-Glc) onto the lipid-linked oligosaccharide intermediate Glc(2)Man(9)GlcNAc(2)-PP-Dol to produce Glc(3)Man(9)GlcNAc(2)-PP-Dol.</text>
</comment>
<evidence type="ECO:0000256" key="12">
    <source>
        <dbReference type="ARBA" id="ARBA00044727"/>
    </source>
</evidence>
<evidence type="ECO:0000313" key="16">
    <source>
        <dbReference type="RefSeq" id="XP_022301862.1"/>
    </source>
</evidence>
<organism evidence="15 16">
    <name type="scientific">Crassostrea virginica</name>
    <name type="common">Eastern oyster</name>
    <dbReference type="NCBI Taxonomy" id="6565"/>
    <lineage>
        <taxon>Eukaryota</taxon>
        <taxon>Metazoa</taxon>
        <taxon>Spiralia</taxon>
        <taxon>Lophotrochozoa</taxon>
        <taxon>Mollusca</taxon>
        <taxon>Bivalvia</taxon>
        <taxon>Autobranchia</taxon>
        <taxon>Pteriomorphia</taxon>
        <taxon>Ostreida</taxon>
        <taxon>Ostreoidea</taxon>
        <taxon>Ostreidae</taxon>
        <taxon>Crassostrea</taxon>
    </lineage>
</organism>